<protein>
    <submittedName>
        <fullName evidence="2">Peptidase family S58</fullName>
    </submittedName>
</protein>
<dbReference type="Gene3D" id="3.60.70.12">
    <property type="entry name" value="L-amino peptidase D-ALA esterase/amidase"/>
    <property type="match status" value="1"/>
</dbReference>
<dbReference type="PANTHER" id="PTHR36512">
    <property type="entry name" value="D-AMINOPEPTIDASE"/>
    <property type="match status" value="1"/>
</dbReference>
<dbReference type="OMA" id="MRCHGYK"/>
<evidence type="ECO:0000313" key="3">
    <source>
        <dbReference type="Proteomes" id="UP000034112"/>
    </source>
</evidence>
<dbReference type="GO" id="GO:0004177">
    <property type="term" value="F:aminopeptidase activity"/>
    <property type="evidence" value="ECO:0007669"/>
    <property type="project" value="TreeGrafter"/>
</dbReference>
<comment type="caution">
    <text evidence="2">The sequence shown here is derived from an EMBL/GenBank/DDBJ whole genome shotgun (WGS) entry which is preliminary data.</text>
</comment>
<dbReference type="OrthoDB" id="2107894at2759"/>
<reference evidence="3" key="1">
    <citation type="journal article" date="2015" name="Genome Announc.">
        <title>Draft whole-genome sequence of the biocontrol agent Trichoderma harzianum T6776.</title>
        <authorList>
            <person name="Baroncelli R."/>
            <person name="Piaggeschi G."/>
            <person name="Fiorini L."/>
            <person name="Bertolini E."/>
            <person name="Zapparata A."/>
            <person name="Pe M.E."/>
            <person name="Sarrocco S."/>
            <person name="Vannacci G."/>
        </authorList>
    </citation>
    <scope>NUCLEOTIDE SEQUENCE [LARGE SCALE GENOMIC DNA]</scope>
    <source>
        <strain evidence="3">T6776</strain>
    </source>
</reference>
<gene>
    <name evidence="2" type="ORF">THAR02_03905</name>
</gene>
<evidence type="ECO:0000313" key="2">
    <source>
        <dbReference type="EMBL" id="KKP03990.1"/>
    </source>
</evidence>
<evidence type="ECO:0000256" key="1">
    <source>
        <dbReference type="ARBA" id="ARBA00007068"/>
    </source>
</evidence>
<proteinExistence type="inferred from homology"/>
<dbReference type="PANTHER" id="PTHR36512:SF3">
    <property type="entry name" value="BLR5678 PROTEIN"/>
    <property type="match status" value="1"/>
</dbReference>
<dbReference type="Proteomes" id="UP000034112">
    <property type="component" value="Unassembled WGS sequence"/>
</dbReference>
<organism evidence="2 3">
    <name type="scientific">Trichoderma harzianum</name>
    <name type="common">Hypocrea lixii</name>
    <dbReference type="NCBI Taxonomy" id="5544"/>
    <lineage>
        <taxon>Eukaryota</taxon>
        <taxon>Fungi</taxon>
        <taxon>Dikarya</taxon>
        <taxon>Ascomycota</taxon>
        <taxon>Pezizomycotina</taxon>
        <taxon>Sordariomycetes</taxon>
        <taxon>Hypocreomycetidae</taxon>
        <taxon>Hypocreales</taxon>
        <taxon>Hypocreaceae</taxon>
        <taxon>Trichoderma</taxon>
    </lineage>
</organism>
<comment type="similarity">
    <text evidence="1">Belongs to the peptidase S58 family.</text>
</comment>
<dbReference type="EMBL" id="JOKZ01000091">
    <property type="protein sequence ID" value="KKP03990.1"/>
    <property type="molecule type" value="Genomic_DNA"/>
</dbReference>
<dbReference type="SUPFAM" id="SSF56266">
    <property type="entry name" value="DmpA/ArgJ-like"/>
    <property type="match status" value="1"/>
</dbReference>
<accession>A0A0F9XHI4</accession>
<dbReference type="Pfam" id="PF03576">
    <property type="entry name" value="Peptidase_S58"/>
    <property type="match status" value="1"/>
</dbReference>
<sequence>MTQKFSPLVSPPLPATARPRIRDLGYSPGKFVPGPKNSILDVPGVQVGQVTVNEGTDIHTGLTVVLPRGIKETRLTPCYAATHDLNGMGELTGTHALAEYGYINTPIAITNTVSVGKVYDGLFLWQIEQARKDGEDDIESLRRFCIPVVGETYDGLLNDISASVLDKDSVYAAIEVAQSQTEVQEGNYGGGTAMRCHGYKGGTGTSSRIVPGADRDYTVGVLVQANHGQKPDLRIGNVPIGELLIAEEAKAKAKEKAAEASGQLPTGGKAAEGSIIVLIITDAPLLPHQLRRLAQHAGMGITQVGGHSAGRNFSGEIFLALSTGTSPNQLATASDGMGYLPPLESQPVETLKNETIDTLFYVVSETTEEAILNAMCKAETMVGFKGRMTKALPVDRVKELLKQYGVGLSE</sequence>
<dbReference type="InterPro" id="IPR016117">
    <property type="entry name" value="ArgJ-like_dom_sf"/>
</dbReference>
<dbReference type="AlphaFoldDB" id="A0A0F9XHI4"/>
<dbReference type="InterPro" id="IPR005321">
    <property type="entry name" value="Peptidase_S58_DmpA"/>
</dbReference>
<name>A0A0F9XHI4_TRIHA</name>